<name>A0A967BDX0_9RHOB</name>
<evidence type="ECO:0000313" key="3">
    <source>
        <dbReference type="EMBL" id="NHQ75023.1"/>
    </source>
</evidence>
<feature type="transmembrane region" description="Helical" evidence="1">
    <location>
        <begin position="21"/>
        <end position="44"/>
    </location>
</feature>
<proteinExistence type="predicted"/>
<keyword evidence="1" id="KW-0472">Membrane</keyword>
<comment type="caution">
    <text evidence="3">The sequence shown here is derived from an EMBL/GenBank/DDBJ whole genome shotgun (WGS) entry which is preliminary data.</text>
</comment>
<dbReference type="Proteomes" id="UP000639775">
    <property type="component" value="Unassembled WGS sequence"/>
</dbReference>
<dbReference type="RefSeq" id="WP_167197405.1">
    <property type="nucleotide sequence ID" value="NZ_JAAORB010000023.1"/>
</dbReference>
<gene>
    <name evidence="3" type="ORF">HAT86_11185</name>
</gene>
<keyword evidence="1" id="KW-0812">Transmembrane</keyword>
<dbReference type="EMBL" id="JAAORB010000023">
    <property type="protein sequence ID" value="NHQ75023.1"/>
    <property type="molecule type" value="Genomic_DNA"/>
</dbReference>
<protein>
    <submittedName>
        <fullName evidence="3">Pilus assembly protein</fullName>
    </submittedName>
</protein>
<sequence>MIRFIKSRIARMRGEESGAASVEFVLVFPVFFMFMVFSVELGMITLRHALLERGLDLTVRGIRLTTGEDWQHDDIKAGLCQVSLLGPACMNDLKIEMKKTDIRNFSGLDPVADCTDRSETAAPVYKFTNGDSNELMLIRACLKYDPLFPDAVFGKVINKDTRGQGMIVSVSAFVQEPDEEWESDAEIAAGGSG</sequence>
<organism evidence="3 4">
    <name type="scientific">Roseovarius gahaiensis</name>
    <dbReference type="NCBI Taxonomy" id="2716691"/>
    <lineage>
        <taxon>Bacteria</taxon>
        <taxon>Pseudomonadati</taxon>
        <taxon>Pseudomonadota</taxon>
        <taxon>Alphaproteobacteria</taxon>
        <taxon>Rhodobacterales</taxon>
        <taxon>Roseobacteraceae</taxon>
        <taxon>Roseovarius</taxon>
    </lineage>
</organism>
<dbReference type="Pfam" id="PF07811">
    <property type="entry name" value="TadE"/>
    <property type="match status" value="1"/>
</dbReference>
<keyword evidence="4" id="KW-1185">Reference proteome</keyword>
<keyword evidence="1" id="KW-1133">Transmembrane helix</keyword>
<evidence type="ECO:0000313" key="4">
    <source>
        <dbReference type="Proteomes" id="UP000639775"/>
    </source>
</evidence>
<accession>A0A967BDX0</accession>
<feature type="domain" description="TadE-like" evidence="2">
    <location>
        <begin position="18"/>
        <end position="51"/>
    </location>
</feature>
<reference evidence="3" key="1">
    <citation type="submission" date="2020-03" db="EMBL/GenBank/DDBJ databases">
        <title>Roseovarius gahaiensis sp. nov., isolated from Gahai Saline Lake, China.</title>
        <authorList>
            <person name="Sun X."/>
        </authorList>
    </citation>
    <scope>NUCLEOTIDE SEQUENCE</scope>
    <source>
        <strain evidence="3">GH877</strain>
    </source>
</reference>
<dbReference type="InterPro" id="IPR012495">
    <property type="entry name" value="TadE-like_dom"/>
</dbReference>
<evidence type="ECO:0000259" key="2">
    <source>
        <dbReference type="Pfam" id="PF07811"/>
    </source>
</evidence>
<dbReference type="AlphaFoldDB" id="A0A967BDX0"/>
<evidence type="ECO:0000256" key="1">
    <source>
        <dbReference type="SAM" id="Phobius"/>
    </source>
</evidence>